<evidence type="ECO:0000256" key="3">
    <source>
        <dbReference type="ARBA" id="ARBA00022884"/>
    </source>
</evidence>
<dbReference type="AlphaFoldDB" id="A0A060X8E6"/>
<dbReference type="Pfam" id="PF00076">
    <property type="entry name" value="RRM_1"/>
    <property type="match status" value="4"/>
</dbReference>
<evidence type="ECO:0000313" key="7">
    <source>
        <dbReference type="Proteomes" id="UP000193380"/>
    </source>
</evidence>
<dbReference type="FunFam" id="3.30.70.330:FF:000049">
    <property type="entry name" value="Polyadenylate-binding protein"/>
    <property type="match status" value="1"/>
</dbReference>
<dbReference type="InterPro" id="IPR003954">
    <property type="entry name" value="RRM_euk-type"/>
</dbReference>
<feature type="domain" description="RRM" evidence="5">
    <location>
        <begin position="22"/>
        <end position="100"/>
    </location>
</feature>
<evidence type="ECO:0000313" key="6">
    <source>
        <dbReference type="EMBL" id="CDQ75517.1"/>
    </source>
</evidence>
<dbReference type="PaxDb" id="8022-A0A060X8E6"/>
<evidence type="ECO:0000256" key="4">
    <source>
        <dbReference type="PROSITE-ProRule" id="PRU00176"/>
    </source>
</evidence>
<dbReference type="InterPro" id="IPR012677">
    <property type="entry name" value="Nucleotide-bd_a/b_plait_sf"/>
</dbReference>
<name>A0A060X8E6_ONCMY</name>
<sequence length="517" mass="57903">MTAVHSPVILSSFNTSKISKMNSLYVGDLHQNVTEADLNEMFSEAGPIFSVRVCRDRDTHRSLGYAYVNFYQQDDADRALLMFSNDMLEGRYLRIMRSDPDCTLRKSGVGNIFIKNLDKKSITNKNLYETFSAFGDIYSSKVVCDENGHSKGYGYIQYKTQEAADRAIEKLNGMLMDNEKVFIEHFKSRKEREEVLGAKAREFNNVFVKNLGRDTNDEKLIELFGKYGPTVSVKVMKDDNGKSCGFGFVCFERHEDAQRAVNEMNRKELNGRLIYVGRAQKKAERQTLLKLKFGQKKPDPKAKYRGVNLFVKNLDDAFDDHRLRKEFSAFGTIISAKVMTESGCSKGFGFVSLSSPEEATKAVTEMNGRIVGTKPLYVALAQSKEQRQQYLADRYKQRMVSVMAVPNPIINSYQPPIPQAQSHAAAYYFSNQLVQLSSSPGMMTVERIATQALGQRPHHPASADAATAMSKPQYKNSTFAAGDGLCNNSLLPTAVHIKVQEPHQTKAGQKSVPNTGA</sequence>
<feature type="domain" description="RRM" evidence="5">
    <location>
        <begin position="110"/>
        <end position="188"/>
    </location>
</feature>
<dbReference type="InterPro" id="IPR035979">
    <property type="entry name" value="RBD_domain_sf"/>
</dbReference>
<dbReference type="STRING" id="8022.A0A060X8E6"/>
<proteinExistence type="inferred from homology"/>
<dbReference type="PROSITE" id="PS50102">
    <property type="entry name" value="RRM"/>
    <property type="match status" value="4"/>
</dbReference>
<dbReference type="CDD" id="cd12380">
    <property type="entry name" value="RRM3_I_PABPs"/>
    <property type="match status" value="1"/>
</dbReference>
<dbReference type="GO" id="GO:0003723">
    <property type="term" value="F:RNA binding"/>
    <property type="evidence" value="ECO:0007669"/>
    <property type="project" value="UniProtKB-UniRule"/>
</dbReference>
<comment type="similarity">
    <text evidence="1">Belongs to the polyadenylate-binding protein type-1 family.</text>
</comment>
<keyword evidence="3 4" id="KW-0694">RNA-binding</keyword>
<dbReference type="FunFam" id="3.30.70.330:FF:000003">
    <property type="entry name" value="Polyadenylate-binding protein"/>
    <property type="match status" value="1"/>
</dbReference>
<reference evidence="6 7" key="1">
    <citation type="journal article" date="2014" name="Nat. Commun.">
        <title>The rainbow trout genome provides novel insights into evolution after whole-genome duplication in vertebrates.</title>
        <authorList>
            <person name="Berthelot C."/>
            <person name="Brunet F."/>
            <person name="Chalopin D."/>
            <person name="Juanchich A."/>
            <person name="Bernard M."/>
            <person name="Noel B."/>
            <person name="Bento P."/>
            <person name="Da Silva C."/>
            <person name="Labadie K."/>
            <person name="Alberti A."/>
            <person name="Aury J.M."/>
            <person name="Louis A."/>
            <person name="Dehais P."/>
            <person name="Bardou P."/>
            <person name="Montfort J."/>
            <person name="Klopp C."/>
            <person name="Cabau C."/>
            <person name="Gaspin C."/>
            <person name="Thorgaard G.H."/>
            <person name="Boussaha M."/>
            <person name="Quillet E."/>
            <person name="Guyomard R."/>
            <person name="Galiana D."/>
            <person name="Bobe J."/>
            <person name="Volff J.N."/>
            <person name="Genet C."/>
            <person name="Wincker P."/>
            <person name="Jaillon O."/>
            <person name="Roest Crollius H."/>
            <person name="Guiguen Y."/>
        </authorList>
    </citation>
    <scope>NUCLEOTIDE SEQUENCE [LARGE SCALE GENOMIC DNA]</scope>
</reference>
<dbReference type="PANTHER" id="PTHR24012">
    <property type="entry name" value="RNA BINDING PROTEIN"/>
    <property type="match status" value="1"/>
</dbReference>
<dbReference type="SUPFAM" id="SSF54928">
    <property type="entry name" value="RNA-binding domain, RBD"/>
    <property type="match status" value="2"/>
</dbReference>
<feature type="domain" description="RRM" evidence="5">
    <location>
        <begin position="307"/>
        <end position="383"/>
    </location>
</feature>
<gene>
    <name evidence="6" type="ORF">GSONMT00000889001</name>
</gene>
<dbReference type="EMBL" id="FR905059">
    <property type="protein sequence ID" value="CDQ75517.1"/>
    <property type="molecule type" value="Genomic_DNA"/>
</dbReference>
<dbReference type="Gene3D" id="3.30.70.330">
    <property type="match status" value="4"/>
</dbReference>
<feature type="domain" description="RRM" evidence="5">
    <location>
        <begin position="204"/>
        <end position="281"/>
    </location>
</feature>
<dbReference type="CDD" id="cd12381">
    <property type="entry name" value="RRM4_I_PABPs"/>
    <property type="match status" value="1"/>
</dbReference>
<keyword evidence="2" id="KW-0677">Repeat</keyword>
<evidence type="ECO:0000256" key="1">
    <source>
        <dbReference type="ARBA" id="ARBA00008557"/>
    </source>
</evidence>
<dbReference type="Proteomes" id="UP000193380">
    <property type="component" value="Chromosome 18"/>
</dbReference>
<dbReference type="SMART" id="SM00360">
    <property type="entry name" value="RRM"/>
    <property type="match status" value="4"/>
</dbReference>
<dbReference type="InterPro" id="IPR006515">
    <property type="entry name" value="PABP_1234"/>
</dbReference>
<dbReference type="InterPro" id="IPR000504">
    <property type="entry name" value="RRM_dom"/>
</dbReference>
<dbReference type="InterPro" id="IPR045305">
    <property type="entry name" value="RRM2_I_PABPs"/>
</dbReference>
<accession>A0A060X8E6</accession>
<dbReference type="CDD" id="cd12379">
    <property type="entry name" value="RRM2_I_PABPs"/>
    <property type="match status" value="1"/>
</dbReference>
<protein>
    <recommendedName>
        <fullName evidence="5">RRM domain-containing protein</fullName>
    </recommendedName>
</protein>
<organism evidence="6 7">
    <name type="scientific">Oncorhynchus mykiss</name>
    <name type="common">Rainbow trout</name>
    <name type="synonym">Salmo gairdneri</name>
    <dbReference type="NCBI Taxonomy" id="8022"/>
    <lineage>
        <taxon>Eukaryota</taxon>
        <taxon>Metazoa</taxon>
        <taxon>Chordata</taxon>
        <taxon>Craniata</taxon>
        <taxon>Vertebrata</taxon>
        <taxon>Euteleostomi</taxon>
        <taxon>Actinopterygii</taxon>
        <taxon>Neopterygii</taxon>
        <taxon>Teleostei</taxon>
        <taxon>Protacanthopterygii</taxon>
        <taxon>Salmoniformes</taxon>
        <taxon>Salmonidae</taxon>
        <taxon>Salmoninae</taxon>
        <taxon>Oncorhynchus</taxon>
    </lineage>
</organism>
<dbReference type="NCBIfam" id="TIGR01628">
    <property type="entry name" value="PABP-1234"/>
    <property type="match status" value="1"/>
</dbReference>
<evidence type="ECO:0000259" key="5">
    <source>
        <dbReference type="PROSITE" id="PS50102"/>
    </source>
</evidence>
<dbReference type="SMART" id="SM00361">
    <property type="entry name" value="RRM_1"/>
    <property type="match status" value="4"/>
</dbReference>
<evidence type="ECO:0000256" key="2">
    <source>
        <dbReference type="ARBA" id="ARBA00022737"/>
    </source>
</evidence>
<dbReference type="FunFam" id="3.30.70.330:FF:000091">
    <property type="entry name" value="Polyadenylate-binding protein"/>
    <property type="match status" value="1"/>
</dbReference>